<dbReference type="Proteomes" id="UP000177486">
    <property type="component" value="Unassembled WGS sequence"/>
</dbReference>
<dbReference type="PRINTS" id="PR00599">
    <property type="entry name" value="MAPEPTIDASE"/>
</dbReference>
<feature type="binding site" evidence="6">
    <location>
        <position position="109"/>
    </location>
    <ligand>
        <name>a divalent metal cation</name>
        <dbReference type="ChEBI" id="CHEBI:60240"/>
        <label>1</label>
    </ligand>
</feature>
<feature type="domain" description="Peptidase M24" evidence="8">
    <location>
        <begin position="10"/>
        <end position="244"/>
    </location>
</feature>
<dbReference type="Gene3D" id="3.90.230.10">
    <property type="entry name" value="Creatinase/methionine aminopeptidase superfamily"/>
    <property type="match status" value="1"/>
</dbReference>
<evidence type="ECO:0000256" key="1">
    <source>
        <dbReference type="ARBA" id="ARBA00002521"/>
    </source>
</evidence>
<keyword evidence="5 6" id="KW-0378">Hydrolase</keyword>
<feature type="binding site" evidence="6">
    <location>
        <position position="181"/>
    </location>
    <ligand>
        <name>substrate</name>
    </ligand>
</feature>
<comment type="similarity">
    <text evidence="6">Belongs to the peptidase M24A family. Methionine aminopeptidase type 1 subfamily.</text>
</comment>
<evidence type="ECO:0000313" key="9">
    <source>
        <dbReference type="EMBL" id="OGZ30728.1"/>
    </source>
</evidence>
<dbReference type="HAMAP" id="MF_01974">
    <property type="entry name" value="MetAP_1"/>
    <property type="match status" value="1"/>
</dbReference>
<evidence type="ECO:0000256" key="3">
    <source>
        <dbReference type="ARBA" id="ARBA00022670"/>
    </source>
</evidence>
<dbReference type="EMBL" id="MHMQ01000014">
    <property type="protein sequence ID" value="OGZ30728.1"/>
    <property type="molecule type" value="Genomic_DNA"/>
</dbReference>
<sequence length="253" mass="27590">MIVKSEKEIEMLRISGQILARVLKRVAREVKSGVKASILDDLAEREIKKAGALPSFKNHRENKGTPYPSSLCVSINDEVVHGIPGEKIFKNGDVVSLDLGVKYKGFFTDSAVTVLCGSDDSDGRSNRLISVCRKALDVAIKECRAGVHAGDLGHAVESFVESSGFKVFRELVGHGVGRAVHEPPSIPNWGIPGTDEKLEEGMVLAIEPMISEGETKLVLDKDRWTLKTKDGSRAAHFEHTVMVKKDGCEVLTK</sequence>
<dbReference type="InterPro" id="IPR036005">
    <property type="entry name" value="Creatinase/aminopeptidase-like"/>
</dbReference>
<dbReference type="PANTHER" id="PTHR43330:SF27">
    <property type="entry name" value="METHIONINE AMINOPEPTIDASE"/>
    <property type="match status" value="1"/>
</dbReference>
<dbReference type="PANTHER" id="PTHR43330">
    <property type="entry name" value="METHIONINE AMINOPEPTIDASE"/>
    <property type="match status" value="1"/>
</dbReference>
<dbReference type="GO" id="GO:0004239">
    <property type="term" value="F:initiator methionyl aminopeptidase activity"/>
    <property type="evidence" value="ECO:0007669"/>
    <property type="project" value="UniProtKB-UniRule"/>
</dbReference>
<feature type="binding site" evidence="6">
    <location>
        <position position="109"/>
    </location>
    <ligand>
        <name>a divalent metal cation</name>
        <dbReference type="ChEBI" id="CHEBI:60240"/>
        <label>2</label>
        <note>catalytic</note>
    </ligand>
</feature>
<evidence type="ECO:0000256" key="2">
    <source>
        <dbReference type="ARBA" id="ARBA00022438"/>
    </source>
</evidence>
<dbReference type="EC" id="3.4.11.18" evidence="6 7"/>
<evidence type="ECO:0000313" key="10">
    <source>
        <dbReference type="Proteomes" id="UP000177486"/>
    </source>
</evidence>
<keyword evidence="2 6" id="KW-0031">Aminopeptidase</keyword>
<reference evidence="9 10" key="1">
    <citation type="journal article" date="2016" name="Nat. Commun.">
        <title>Thousands of microbial genomes shed light on interconnected biogeochemical processes in an aquifer system.</title>
        <authorList>
            <person name="Anantharaman K."/>
            <person name="Brown C.T."/>
            <person name="Hug L.A."/>
            <person name="Sharon I."/>
            <person name="Castelle C.J."/>
            <person name="Probst A.J."/>
            <person name="Thomas B.C."/>
            <person name="Singh A."/>
            <person name="Wilkins M.J."/>
            <person name="Karaoz U."/>
            <person name="Brodie E.L."/>
            <person name="Williams K.H."/>
            <person name="Hubbard S.S."/>
            <person name="Banfield J.F."/>
        </authorList>
    </citation>
    <scope>NUCLEOTIDE SEQUENCE [LARGE SCALE GENOMIC DNA]</scope>
</reference>
<evidence type="ECO:0000256" key="4">
    <source>
        <dbReference type="ARBA" id="ARBA00022723"/>
    </source>
</evidence>
<dbReference type="InterPro" id="IPR002467">
    <property type="entry name" value="Pept_M24A_MAP1"/>
</dbReference>
<dbReference type="GO" id="GO:0070006">
    <property type="term" value="F:metalloaminopeptidase activity"/>
    <property type="evidence" value="ECO:0007669"/>
    <property type="project" value="UniProtKB-UniRule"/>
</dbReference>
<dbReference type="GO" id="GO:0006508">
    <property type="term" value="P:proteolysis"/>
    <property type="evidence" value="ECO:0007669"/>
    <property type="project" value="UniProtKB-KW"/>
</dbReference>
<feature type="binding site" evidence="6">
    <location>
        <position position="98"/>
    </location>
    <ligand>
        <name>a divalent metal cation</name>
        <dbReference type="ChEBI" id="CHEBI:60240"/>
        <label>1</label>
    </ligand>
</feature>
<comment type="catalytic activity">
    <reaction evidence="6 7">
        <text>Release of N-terminal amino acids, preferentially methionine, from peptides and arylamides.</text>
        <dbReference type="EC" id="3.4.11.18"/>
    </reaction>
</comment>
<keyword evidence="4 6" id="KW-0479">Metal-binding</keyword>
<feature type="binding site" evidence="6">
    <location>
        <position position="238"/>
    </location>
    <ligand>
        <name>a divalent metal cation</name>
        <dbReference type="ChEBI" id="CHEBI:60240"/>
        <label>1</label>
    </ligand>
</feature>
<keyword evidence="3 6" id="KW-0645">Protease</keyword>
<dbReference type="NCBIfam" id="TIGR00500">
    <property type="entry name" value="met_pdase_I"/>
    <property type="match status" value="1"/>
</dbReference>
<dbReference type="InterPro" id="IPR000994">
    <property type="entry name" value="Pept_M24"/>
</dbReference>
<comment type="function">
    <text evidence="1 6">Removes the N-terminal methionine from nascent proteins. The N-terminal methionine is often cleaved when the second residue in the primary sequence is small and uncharged (Met-Ala-, Cys, Gly, Pro, Ser, Thr, or Val). Requires deformylation of the N(alpha)-formylated initiator methionine before it can be hydrolyzed.</text>
</comment>
<comment type="caution">
    <text evidence="9">The sequence shown here is derived from an EMBL/GenBank/DDBJ whole genome shotgun (WGS) entry which is preliminary data.</text>
</comment>
<feature type="binding site" evidence="6">
    <location>
        <position position="207"/>
    </location>
    <ligand>
        <name>a divalent metal cation</name>
        <dbReference type="ChEBI" id="CHEBI:60240"/>
        <label>2</label>
        <note>catalytic</note>
    </ligand>
</feature>
<dbReference type="SUPFAM" id="SSF55920">
    <property type="entry name" value="Creatinase/aminopeptidase"/>
    <property type="match status" value="1"/>
</dbReference>
<protein>
    <recommendedName>
        <fullName evidence="6 7">Methionine aminopeptidase</fullName>
        <shortName evidence="6">MAP</shortName>
        <shortName evidence="6">MetAP</shortName>
        <ecNumber evidence="6 7">3.4.11.18</ecNumber>
    </recommendedName>
    <alternativeName>
        <fullName evidence="6">Peptidase M</fullName>
    </alternativeName>
</protein>
<proteinExistence type="inferred from homology"/>
<dbReference type="AlphaFoldDB" id="A0A1G2EZL5"/>
<evidence type="ECO:0000259" key="8">
    <source>
        <dbReference type="Pfam" id="PF00557"/>
    </source>
</evidence>
<accession>A0A1G2EZL5</accession>
<dbReference type="InterPro" id="IPR001714">
    <property type="entry name" value="Pept_M24_MAP"/>
</dbReference>
<organism evidence="9 10">
    <name type="scientific">Candidatus Niyogibacteria bacterium RIFCSPLOWO2_01_FULL_45_48</name>
    <dbReference type="NCBI Taxonomy" id="1801724"/>
    <lineage>
        <taxon>Bacteria</taxon>
        <taxon>Candidatus Niyogiibacteriota</taxon>
    </lineage>
</organism>
<gene>
    <name evidence="6" type="primary">map</name>
    <name evidence="9" type="ORF">A2931_01860</name>
</gene>
<dbReference type="GO" id="GO:0046872">
    <property type="term" value="F:metal ion binding"/>
    <property type="evidence" value="ECO:0007669"/>
    <property type="project" value="UniProtKB-UniRule"/>
</dbReference>
<evidence type="ECO:0000256" key="7">
    <source>
        <dbReference type="RuleBase" id="RU003653"/>
    </source>
</evidence>
<name>A0A1G2EZL5_9BACT</name>
<evidence type="ECO:0000256" key="6">
    <source>
        <dbReference type="HAMAP-Rule" id="MF_01974"/>
    </source>
</evidence>
<comment type="subunit">
    <text evidence="6">Monomer.</text>
</comment>
<feature type="binding site" evidence="6">
    <location>
        <position position="81"/>
    </location>
    <ligand>
        <name>substrate</name>
    </ligand>
</feature>
<dbReference type="CDD" id="cd01086">
    <property type="entry name" value="MetAP1"/>
    <property type="match status" value="1"/>
</dbReference>
<feature type="binding site" evidence="6">
    <location>
        <position position="174"/>
    </location>
    <ligand>
        <name>a divalent metal cation</name>
        <dbReference type="ChEBI" id="CHEBI:60240"/>
        <label>2</label>
        <note>catalytic</note>
    </ligand>
</feature>
<feature type="binding site" evidence="6">
    <location>
        <position position="238"/>
    </location>
    <ligand>
        <name>a divalent metal cation</name>
        <dbReference type="ChEBI" id="CHEBI:60240"/>
        <label>2</label>
        <note>catalytic</note>
    </ligand>
</feature>
<evidence type="ECO:0000256" key="5">
    <source>
        <dbReference type="ARBA" id="ARBA00022801"/>
    </source>
</evidence>
<dbReference type="GO" id="GO:0005829">
    <property type="term" value="C:cytosol"/>
    <property type="evidence" value="ECO:0007669"/>
    <property type="project" value="TreeGrafter"/>
</dbReference>
<dbReference type="Pfam" id="PF00557">
    <property type="entry name" value="Peptidase_M24"/>
    <property type="match status" value="1"/>
</dbReference>
<comment type="cofactor">
    <cofactor evidence="6">
        <name>Co(2+)</name>
        <dbReference type="ChEBI" id="CHEBI:48828"/>
    </cofactor>
    <cofactor evidence="6">
        <name>Zn(2+)</name>
        <dbReference type="ChEBI" id="CHEBI:29105"/>
    </cofactor>
    <cofactor evidence="6">
        <name>Mn(2+)</name>
        <dbReference type="ChEBI" id="CHEBI:29035"/>
    </cofactor>
    <cofactor evidence="6">
        <name>Fe(2+)</name>
        <dbReference type="ChEBI" id="CHEBI:29033"/>
    </cofactor>
    <text evidence="6">Binds 2 divalent metal cations per subunit. Has a high-affinity and a low affinity metal-binding site. The true nature of the physiological cofactor is under debate. The enzyme is active with cobalt, zinc, manganese or divalent iron ions. Most likely, methionine aminopeptidases function as mononuclear Fe(2+)-metalloproteases under physiological conditions, and the catalytically relevant metal-binding site has been assigned to the histidine-containing high-affinity site.</text>
</comment>